<sequence length="167" mass="19129">MEVEVTFQHVTKNDLYAALVRMGVEKGFVVIPEFRVHLDNGKRKKNIDLVWATRKSDMAAYQDRPSLEYWTLHATFEIESCDVRNIPRKEFDRHIRDLPTIQNTGATIPITHFIALYTSAHDRNWNPRRDVQADISERKGWAKGTSVSVLDGRDLAVVRAMPVAGNP</sequence>
<protein>
    <submittedName>
        <fullName evidence="1">Uncharacterized protein</fullName>
    </submittedName>
</protein>
<accession>A0A329BC93</accession>
<reference evidence="1 2" key="1">
    <citation type="submission" date="2018-06" db="EMBL/GenBank/DDBJ databases">
        <title>Genomic Encyclopedia of Type Strains, Phase III (KMG-III): the genomes of soil and plant-associated and newly described type strains.</title>
        <authorList>
            <person name="Whitman W."/>
        </authorList>
    </citation>
    <scope>NUCLEOTIDE SEQUENCE [LARGE SCALE GENOMIC DNA]</scope>
    <source>
        <strain evidence="1 2">LMG 23644</strain>
    </source>
</reference>
<dbReference type="OrthoDB" id="581516at2"/>
<comment type="caution">
    <text evidence="1">The sequence shown here is derived from an EMBL/GenBank/DDBJ whole genome shotgun (WGS) entry which is preliminary data.</text>
</comment>
<dbReference type="RefSeq" id="WP_111935464.1">
    <property type="nucleotide sequence ID" value="NZ_CADFFP010000038.1"/>
</dbReference>
<dbReference type="Proteomes" id="UP000248918">
    <property type="component" value="Unassembled WGS sequence"/>
</dbReference>
<dbReference type="EMBL" id="QLTK01000039">
    <property type="protein sequence ID" value="RAS19612.1"/>
    <property type="molecule type" value="Genomic_DNA"/>
</dbReference>
<organism evidence="1 2">
    <name type="scientific">Paraburkholderia bryophila</name>
    <dbReference type="NCBI Taxonomy" id="420952"/>
    <lineage>
        <taxon>Bacteria</taxon>
        <taxon>Pseudomonadati</taxon>
        <taxon>Pseudomonadota</taxon>
        <taxon>Betaproteobacteria</taxon>
        <taxon>Burkholderiales</taxon>
        <taxon>Burkholderiaceae</taxon>
        <taxon>Paraburkholderia</taxon>
    </lineage>
</organism>
<proteinExistence type="predicted"/>
<name>A0A329BC93_9BURK</name>
<dbReference type="AlphaFoldDB" id="A0A329BC93"/>
<evidence type="ECO:0000313" key="1">
    <source>
        <dbReference type="EMBL" id="RAS19612.1"/>
    </source>
</evidence>
<evidence type="ECO:0000313" key="2">
    <source>
        <dbReference type="Proteomes" id="UP000248918"/>
    </source>
</evidence>
<gene>
    <name evidence="1" type="ORF">BX591_13952</name>
</gene>